<evidence type="ECO:0000256" key="2">
    <source>
        <dbReference type="ARBA" id="ARBA00007376"/>
    </source>
</evidence>
<dbReference type="SUPFAM" id="SSF81321">
    <property type="entry name" value="Family A G protein-coupled receptor-like"/>
    <property type="match status" value="1"/>
</dbReference>
<proteinExistence type="inferred from homology"/>
<feature type="transmembrane region" description="Helical" evidence="13">
    <location>
        <begin position="129"/>
        <end position="147"/>
    </location>
</feature>
<keyword evidence="4 12" id="KW-0716">Sensory transduction</keyword>
<dbReference type="GeneTree" id="ENSGT01150000286975"/>
<evidence type="ECO:0000256" key="8">
    <source>
        <dbReference type="ARBA" id="ARBA00023136"/>
    </source>
</evidence>
<evidence type="ECO:0000256" key="6">
    <source>
        <dbReference type="ARBA" id="ARBA00022989"/>
    </source>
</evidence>
<evidence type="ECO:0000259" key="14">
    <source>
        <dbReference type="PROSITE" id="PS50262"/>
    </source>
</evidence>
<reference evidence="15" key="2">
    <citation type="submission" date="2025-08" db="UniProtKB">
        <authorList>
            <consortium name="Ensembl"/>
        </authorList>
    </citation>
    <scope>IDENTIFICATION</scope>
</reference>
<evidence type="ECO:0000256" key="3">
    <source>
        <dbReference type="ARBA" id="ARBA00022480"/>
    </source>
</evidence>
<dbReference type="InterPro" id="IPR017452">
    <property type="entry name" value="GPCR_Rhodpsn_7TM"/>
</dbReference>
<feature type="transmembrane region" description="Helical" evidence="13">
    <location>
        <begin position="248"/>
        <end position="272"/>
    </location>
</feature>
<evidence type="ECO:0000256" key="10">
    <source>
        <dbReference type="ARBA" id="ARBA00023224"/>
    </source>
</evidence>
<evidence type="ECO:0000256" key="7">
    <source>
        <dbReference type="ARBA" id="ARBA00023040"/>
    </source>
</evidence>
<evidence type="ECO:0000256" key="1">
    <source>
        <dbReference type="ARBA" id="ARBA00004141"/>
    </source>
</evidence>
<dbReference type="PANTHER" id="PTHR11394">
    <property type="entry name" value="TASTE RECEPTOR TYPE 2"/>
    <property type="match status" value="1"/>
</dbReference>
<keyword evidence="8 12" id="KW-0472">Membrane</keyword>
<keyword evidence="6 13" id="KW-1133">Transmembrane helix</keyword>
<feature type="transmembrane region" description="Helical" evidence="13">
    <location>
        <begin position="12"/>
        <end position="33"/>
    </location>
</feature>
<dbReference type="InterPro" id="IPR007960">
    <property type="entry name" value="TAS2R"/>
</dbReference>
<feature type="transmembrane region" description="Helical" evidence="13">
    <location>
        <begin position="221"/>
        <end position="242"/>
    </location>
</feature>
<evidence type="ECO:0000256" key="11">
    <source>
        <dbReference type="RuleBase" id="RU004423"/>
    </source>
</evidence>
<dbReference type="InParanoid" id="A0A2I3HYS2"/>
<dbReference type="Ensembl" id="ENSNLET00000052478.1">
    <property type="protein sequence ID" value="ENSNLEP00000048695.1"/>
    <property type="gene ID" value="ENSNLEG00000035576.1"/>
</dbReference>
<dbReference type="GO" id="GO:0004930">
    <property type="term" value="F:G protein-coupled receptor activity"/>
    <property type="evidence" value="ECO:0007669"/>
    <property type="project" value="UniProtKB-KW"/>
</dbReference>
<reference evidence="15 16" key="1">
    <citation type="submission" date="2012-10" db="EMBL/GenBank/DDBJ databases">
        <authorList>
            <consortium name="Gibbon Genome Sequencing Consortium"/>
        </authorList>
    </citation>
    <scope>NUCLEOTIDE SEQUENCE [LARGE SCALE GENOMIC DNA]</scope>
</reference>
<dbReference type="OMA" id="MMFVMVI"/>
<keyword evidence="16" id="KW-1185">Reference proteome</keyword>
<dbReference type="Pfam" id="PF05296">
    <property type="entry name" value="TAS2R"/>
    <property type="match status" value="1"/>
</dbReference>
<accession>A0A2I3HYS2</accession>
<dbReference type="Gene3D" id="1.20.1070.10">
    <property type="entry name" value="Rhodopsin 7-helix transmembrane proteins"/>
    <property type="match status" value="1"/>
</dbReference>
<dbReference type="FunCoup" id="A0A2I3HYS2">
    <property type="interactions" value="98"/>
</dbReference>
<dbReference type="STRING" id="61853.ENSNLEP00000048695"/>
<evidence type="ECO:0000256" key="4">
    <source>
        <dbReference type="ARBA" id="ARBA00022606"/>
    </source>
</evidence>
<feature type="domain" description="G-protein coupled receptors family 1 profile" evidence="14">
    <location>
        <begin position="23"/>
        <end position="270"/>
    </location>
</feature>
<dbReference type="EMBL" id="ADFV01028794">
    <property type="status" value="NOT_ANNOTATED_CDS"/>
    <property type="molecule type" value="Genomic_DNA"/>
</dbReference>
<dbReference type="PROSITE" id="PS50262">
    <property type="entry name" value="G_PROTEIN_RECEP_F1_2"/>
    <property type="match status" value="1"/>
</dbReference>
<name>A0A2I3HYS2_NOMLE</name>
<evidence type="ECO:0000313" key="15">
    <source>
        <dbReference type="Ensembl" id="ENSNLEP00000048695.1"/>
    </source>
</evidence>
<keyword evidence="10 12" id="KW-0807">Transducer</keyword>
<keyword evidence="7 12" id="KW-0297">G-protein coupled receptor</keyword>
<dbReference type="GO" id="GO:0005886">
    <property type="term" value="C:plasma membrane"/>
    <property type="evidence" value="ECO:0007669"/>
    <property type="project" value="UniProtKB-ARBA"/>
</dbReference>
<keyword evidence="3 12" id="KW-0919">Taste</keyword>
<protein>
    <recommendedName>
        <fullName evidence="12">Taste receptor type 2</fullName>
    </recommendedName>
</protein>
<evidence type="ECO:0000256" key="12">
    <source>
        <dbReference type="RuleBase" id="RU004424"/>
    </source>
</evidence>
<organism evidence="15 16">
    <name type="scientific">Nomascus leucogenys</name>
    <name type="common">Northern white-cheeked gibbon</name>
    <name type="synonym">Hylobates leucogenys</name>
    <dbReference type="NCBI Taxonomy" id="61853"/>
    <lineage>
        <taxon>Eukaryota</taxon>
        <taxon>Metazoa</taxon>
        <taxon>Chordata</taxon>
        <taxon>Craniata</taxon>
        <taxon>Vertebrata</taxon>
        <taxon>Euteleostomi</taxon>
        <taxon>Mammalia</taxon>
        <taxon>Eutheria</taxon>
        <taxon>Euarchontoglires</taxon>
        <taxon>Primates</taxon>
        <taxon>Haplorrhini</taxon>
        <taxon>Catarrhini</taxon>
        <taxon>Hylobatidae</taxon>
        <taxon>Nomascus</taxon>
    </lineage>
</organism>
<dbReference type="GO" id="GO:0033038">
    <property type="term" value="F:bitter taste receptor activity"/>
    <property type="evidence" value="ECO:0007669"/>
    <property type="project" value="InterPro"/>
</dbReference>
<dbReference type="PANTHER" id="PTHR11394:SF78">
    <property type="entry name" value="TASTE RECEPTOR TYPE 2"/>
    <property type="match status" value="1"/>
</dbReference>
<dbReference type="FunFam" id="1.20.1070.10:FF:000042">
    <property type="entry name" value="Taste receptor type 2 member 7"/>
    <property type="match status" value="1"/>
</dbReference>
<sequence>MSVGINTFFLVVATRGLVLGMLGNGLIGLVNCIEWAKSWKVSSADFILTSLGMVRIIQLYLILFDSLIMVLSPHLYTICKLVKLFTILWALINHLSIWFATCLSIFYLLKIANFSHFFFTWLNWRMNRVVLVLFLGSLFLSFIYLFICEKNMTLHSDISKVVYLQGLRLLSLTYIIPFLLTLTSLLLLFISLVRHTKNLQLNSLGSRVSSTEAHKRAMKMVIVFLLLFIINFISTLIGDWIFLEIENYQVMMFIMMILVVFPSGHSFIIILGNNKLRQSSLRLPWHLKFSLKKAKPLTS</sequence>
<feature type="transmembrane region" description="Helical" evidence="13">
    <location>
        <begin position="167"/>
        <end position="193"/>
    </location>
</feature>
<evidence type="ECO:0000313" key="16">
    <source>
        <dbReference type="Proteomes" id="UP000001073"/>
    </source>
</evidence>
<reference evidence="15" key="3">
    <citation type="submission" date="2025-09" db="UniProtKB">
        <authorList>
            <consortium name="Ensembl"/>
        </authorList>
    </citation>
    <scope>IDENTIFICATION</scope>
</reference>
<comment type="similarity">
    <text evidence="2 11">Belongs to the G-protein coupled receptor T2R family.</text>
</comment>
<feature type="transmembrane region" description="Helical" evidence="13">
    <location>
        <begin position="84"/>
        <end position="109"/>
    </location>
</feature>
<dbReference type="AlphaFoldDB" id="A0A2I3HYS2"/>
<dbReference type="Proteomes" id="UP000001073">
    <property type="component" value="Chromosome 23"/>
</dbReference>
<evidence type="ECO:0000256" key="9">
    <source>
        <dbReference type="ARBA" id="ARBA00023170"/>
    </source>
</evidence>
<keyword evidence="9 12" id="KW-0675">Receptor</keyword>
<evidence type="ECO:0000256" key="5">
    <source>
        <dbReference type="ARBA" id="ARBA00022692"/>
    </source>
</evidence>
<comment type="subcellular location">
    <subcellularLocation>
        <location evidence="1 12">Membrane</location>
        <topology evidence="1 12">Multi-pass membrane protein</topology>
    </subcellularLocation>
</comment>
<keyword evidence="5 12" id="KW-0812">Transmembrane</keyword>
<evidence type="ECO:0000256" key="13">
    <source>
        <dbReference type="SAM" id="Phobius"/>
    </source>
</evidence>